<dbReference type="STRING" id="305507.SAMN04489724_0514"/>
<protein>
    <submittedName>
        <fullName evidence="2">Predicted nucleic acid-binding protein, contains PIN domain</fullName>
    </submittedName>
</protein>
<dbReference type="EMBL" id="FPBF01000001">
    <property type="protein sequence ID" value="SFT38304.1"/>
    <property type="molecule type" value="Genomic_DNA"/>
</dbReference>
<keyword evidence="3" id="KW-1185">Reference proteome</keyword>
<evidence type="ECO:0000259" key="1">
    <source>
        <dbReference type="Pfam" id="PF13470"/>
    </source>
</evidence>
<reference evidence="3" key="1">
    <citation type="submission" date="2016-10" db="EMBL/GenBank/DDBJ databases">
        <authorList>
            <person name="Varghese N."/>
            <person name="Submissions S."/>
        </authorList>
    </citation>
    <scope>NUCLEOTIDE SEQUENCE [LARGE SCALE GENOMIC DNA]</scope>
    <source>
        <strain evidence="3">DSM 23445</strain>
    </source>
</reference>
<dbReference type="AlphaFoldDB" id="A0A1I6XKE2"/>
<proteinExistence type="predicted"/>
<organism evidence="2 3">
    <name type="scientific">Algoriphagus locisalis</name>
    <dbReference type="NCBI Taxonomy" id="305507"/>
    <lineage>
        <taxon>Bacteria</taxon>
        <taxon>Pseudomonadati</taxon>
        <taxon>Bacteroidota</taxon>
        <taxon>Cytophagia</taxon>
        <taxon>Cytophagales</taxon>
        <taxon>Cyclobacteriaceae</taxon>
        <taxon>Algoriphagus</taxon>
    </lineage>
</organism>
<dbReference type="CDD" id="cd09854">
    <property type="entry name" value="PIN_VapC-like"/>
    <property type="match status" value="1"/>
</dbReference>
<dbReference type="Proteomes" id="UP000199673">
    <property type="component" value="Unassembled WGS sequence"/>
</dbReference>
<accession>A0A1I6XKE2</accession>
<dbReference type="RefSeq" id="WP_091691133.1">
    <property type="nucleotide sequence ID" value="NZ_FPBF01000001.1"/>
</dbReference>
<dbReference type="Pfam" id="PF13470">
    <property type="entry name" value="PIN_3"/>
    <property type="match status" value="1"/>
</dbReference>
<gene>
    <name evidence="2" type="ORF">SAMN04489724_0514</name>
</gene>
<feature type="domain" description="PIN" evidence="1">
    <location>
        <begin position="2"/>
        <end position="116"/>
    </location>
</feature>
<sequence length="139" mass="15910">MKIFFDVNVLLYMTIKRTSDPEKFSRLLNHLSTGKIQGFITTGVVQTCAYFLLKLLDYEKTSEILTNLIPNFDFLDGKKSDVQNALAMKFPDIEDAIFYQIALDHNLDAIVTSDRDFLKLSKPFLPVITPEELTQKLSN</sequence>
<dbReference type="InterPro" id="IPR002716">
    <property type="entry name" value="PIN_dom"/>
</dbReference>
<dbReference type="OrthoDB" id="1148871at2"/>
<dbReference type="InterPro" id="IPR029060">
    <property type="entry name" value="PIN-like_dom_sf"/>
</dbReference>
<evidence type="ECO:0000313" key="3">
    <source>
        <dbReference type="Proteomes" id="UP000199673"/>
    </source>
</evidence>
<name>A0A1I6XKE2_9BACT</name>
<dbReference type="Gene3D" id="3.40.50.1010">
    <property type="entry name" value="5'-nuclease"/>
    <property type="match status" value="1"/>
</dbReference>
<dbReference type="SUPFAM" id="SSF88723">
    <property type="entry name" value="PIN domain-like"/>
    <property type="match status" value="1"/>
</dbReference>
<evidence type="ECO:0000313" key="2">
    <source>
        <dbReference type="EMBL" id="SFT38304.1"/>
    </source>
</evidence>